<dbReference type="Gramene" id="ONK58585">
    <property type="protein sequence ID" value="ONK58585"/>
    <property type="gene ID" value="A4U43_C09F14580"/>
</dbReference>
<proteinExistence type="predicted"/>
<name>A0A5P1EAN8_ASPOF</name>
<dbReference type="Proteomes" id="UP000243459">
    <property type="component" value="Chromosome 9"/>
</dbReference>
<dbReference type="EMBL" id="CM007389">
    <property type="protein sequence ID" value="ONK58585.1"/>
    <property type="molecule type" value="Genomic_DNA"/>
</dbReference>
<evidence type="ECO:0000313" key="1">
    <source>
        <dbReference type="EMBL" id="ONK58585.1"/>
    </source>
</evidence>
<accession>A0A5P1EAN8</accession>
<reference evidence="2" key="1">
    <citation type="journal article" date="2017" name="Nat. Commun.">
        <title>The asparagus genome sheds light on the origin and evolution of a young Y chromosome.</title>
        <authorList>
            <person name="Harkess A."/>
            <person name="Zhou J."/>
            <person name="Xu C."/>
            <person name="Bowers J.E."/>
            <person name="Van der Hulst R."/>
            <person name="Ayyampalayam S."/>
            <person name="Mercati F."/>
            <person name="Riccardi P."/>
            <person name="McKain M.R."/>
            <person name="Kakrana A."/>
            <person name="Tang H."/>
            <person name="Ray J."/>
            <person name="Groenendijk J."/>
            <person name="Arikit S."/>
            <person name="Mathioni S.M."/>
            <person name="Nakano M."/>
            <person name="Shan H."/>
            <person name="Telgmann-Rauber A."/>
            <person name="Kanno A."/>
            <person name="Yue Z."/>
            <person name="Chen H."/>
            <person name="Li W."/>
            <person name="Chen Y."/>
            <person name="Xu X."/>
            <person name="Zhang Y."/>
            <person name="Luo S."/>
            <person name="Chen H."/>
            <person name="Gao J."/>
            <person name="Mao Z."/>
            <person name="Pires J.C."/>
            <person name="Luo M."/>
            <person name="Kudrna D."/>
            <person name="Wing R.A."/>
            <person name="Meyers B.C."/>
            <person name="Yi K."/>
            <person name="Kong H."/>
            <person name="Lavrijsen P."/>
            <person name="Sunseri F."/>
            <person name="Falavigna A."/>
            <person name="Ye Y."/>
            <person name="Leebens-Mack J.H."/>
            <person name="Chen G."/>
        </authorList>
    </citation>
    <scope>NUCLEOTIDE SEQUENCE [LARGE SCALE GENOMIC DNA]</scope>
    <source>
        <strain evidence="2">cv. DH0086</strain>
    </source>
</reference>
<evidence type="ECO:0000313" key="2">
    <source>
        <dbReference type="Proteomes" id="UP000243459"/>
    </source>
</evidence>
<protein>
    <submittedName>
        <fullName evidence="1">Uncharacterized protein</fullName>
    </submittedName>
</protein>
<sequence length="138" mass="15028">MWRRWDLGCRNSSQGAFRILPPIKLQQGIFAFEAGVGRSFDGGSFAKEIDVRGVLNLIKKLARKGSLMKEIRGRRTFGAKLGDESMIAATVGRLLEIRSRGSFATDHEAIASSSLSSLSLSSFVVVVFLVDVLVEGPL</sequence>
<keyword evidence="2" id="KW-1185">Reference proteome</keyword>
<gene>
    <name evidence="1" type="ORF">A4U43_C09F14580</name>
</gene>
<organism evidence="1 2">
    <name type="scientific">Asparagus officinalis</name>
    <name type="common">Garden asparagus</name>
    <dbReference type="NCBI Taxonomy" id="4686"/>
    <lineage>
        <taxon>Eukaryota</taxon>
        <taxon>Viridiplantae</taxon>
        <taxon>Streptophyta</taxon>
        <taxon>Embryophyta</taxon>
        <taxon>Tracheophyta</taxon>
        <taxon>Spermatophyta</taxon>
        <taxon>Magnoliopsida</taxon>
        <taxon>Liliopsida</taxon>
        <taxon>Asparagales</taxon>
        <taxon>Asparagaceae</taxon>
        <taxon>Asparagoideae</taxon>
        <taxon>Asparagus</taxon>
    </lineage>
</organism>
<dbReference type="AlphaFoldDB" id="A0A5P1EAN8"/>